<name>A0A076PD84_COMTE</name>
<evidence type="ECO:0000313" key="3">
    <source>
        <dbReference type="EMBL" id="AIJ44764.1"/>
    </source>
</evidence>
<dbReference type="AlphaFoldDB" id="A0A076PD84"/>
<evidence type="ECO:0000256" key="1">
    <source>
        <dbReference type="SAM" id="SignalP"/>
    </source>
</evidence>
<dbReference type="KEGG" id="ctes:O987_02980"/>
<evidence type="ECO:0000313" key="4">
    <source>
        <dbReference type="Proteomes" id="UP000028782"/>
    </source>
</evidence>
<proteinExistence type="predicted"/>
<dbReference type="CDD" id="cd13558">
    <property type="entry name" value="PBP2_SsuA_like_2"/>
    <property type="match status" value="1"/>
</dbReference>
<dbReference type="InterPro" id="IPR015168">
    <property type="entry name" value="SsuA/THI5"/>
</dbReference>
<evidence type="ECO:0000259" key="2">
    <source>
        <dbReference type="Pfam" id="PF09084"/>
    </source>
</evidence>
<feature type="domain" description="SsuA/THI5-like" evidence="2">
    <location>
        <begin position="64"/>
        <end position="198"/>
    </location>
</feature>
<organism evidence="3 4">
    <name type="scientific">Comamonas testosteroni TK102</name>
    <dbReference type="NCBI Taxonomy" id="1392005"/>
    <lineage>
        <taxon>Bacteria</taxon>
        <taxon>Pseudomonadati</taxon>
        <taxon>Pseudomonadota</taxon>
        <taxon>Betaproteobacteria</taxon>
        <taxon>Burkholderiales</taxon>
        <taxon>Comamonadaceae</taxon>
        <taxon>Comamonas</taxon>
    </lineage>
</organism>
<keyword evidence="1" id="KW-0732">Signal</keyword>
<accession>A0A076PD84</accession>
<dbReference type="Pfam" id="PF09084">
    <property type="entry name" value="NMT1"/>
    <property type="match status" value="1"/>
</dbReference>
<reference evidence="3 4" key="1">
    <citation type="journal article" date="2014" name="Genome Announc.">
        <title>Complete Genome Sequence of Polychlorinated Biphenyl Degrader Comamonas testosteroni TK102 (NBRC 109938).</title>
        <authorList>
            <person name="Fukuda K."/>
            <person name="Hosoyama A."/>
            <person name="Tsuchikane K."/>
            <person name="Ohji S."/>
            <person name="Yamazoe A."/>
            <person name="Fujita N."/>
            <person name="Shintani M."/>
            <person name="Kimbara K."/>
        </authorList>
    </citation>
    <scope>NUCLEOTIDE SEQUENCE [LARGE SCALE GENOMIC DNA]</scope>
    <source>
        <strain evidence="3">TK102</strain>
    </source>
</reference>
<feature type="chain" id="PRO_5001715717" evidence="1">
    <location>
        <begin position="35"/>
        <end position="334"/>
    </location>
</feature>
<feature type="signal peptide" evidence="1">
    <location>
        <begin position="1"/>
        <end position="34"/>
    </location>
</feature>
<dbReference type="HOGENOM" id="CLU_028871_2_0_4"/>
<dbReference type="Gene3D" id="3.40.190.10">
    <property type="entry name" value="Periplasmic binding protein-like II"/>
    <property type="match status" value="2"/>
</dbReference>
<gene>
    <name evidence="3" type="ORF">O987_02980</name>
</gene>
<dbReference type="Proteomes" id="UP000028782">
    <property type="component" value="Chromosome"/>
</dbReference>
<dbReference type="SUPFAM" id="SSF53850">
    <property type="entry name" value="Periplasmic binding protein-like II"/>
    <property type="match status" value="1"/>
</dbReference>
<sequence>MHTWEKKVDKRRFLLAGPSWLAMAAAGITGAAHAAVDAKTRLVVADQSELIRHLLDASGERKKTGFQLELPNFAGGPAIFEAIRAGALDMAYVGDTPPIQARAAGVNLPIIATFTRARAEYRLLQHAGAGVERLSDLRGKRVSYVEGSGRQVFLIEALNRAGLTLKDVTLVHLRVAELNDALRARAVDVATIAEPHVTRLSRQIGARVVPDPLERQLLPSTSYIYARPEVLADPQKAEAIREFLASFVRAGRWSNTHRKEWEQHYLRNFQRLDAESAAAIQAAQAPLEFQTAAQAQPHHQKLIDILHSAGSLPRRLDARDSFVASYDGVIVANR</sequence>
<dbReference type="PANTHER" id="PTHR30024">
    <property type="entry name" value="ALIPHATIC SULFONATES-BINDING PROTEIN-RELATED"/>
    <property type="match status" value="1"/>
</dbReference>
<dbReference type="EMBL" id="CP006704">
    <property type="protein sequence ID" value="AIJ44764.1"/>
    <property type="molecule type" value="Genomic_DNA"/>
</dbReference>
<protein>
    <submittedName>
        <fullName evidence="3">Taurine ABC transporter substrate-binding protein</fullName>
    </submittedName>
</protein>